<evidence type="ECO:0000313" key="5">
    <source>
        <dbReference type="EMBL" id="KAF4360074.1"/>
    </source>
</evidence>
<evidence type="ECO:0000256" key="1">
    <source>
        <dbReference type="ARBA" id="ARBA00005926"/>
    </source>
</evidence>
<evidence type="ECO:0000256" key="2">
    <source>
        <dbReference type="ARBA" id="ARBA00012513"/>
    </source>
</evidence>
<dbReference type="PROSITE" id="PS50011">
    <property type="entry name" value="PROTEIN_KINASE_DOM"/>
    <property type="match status" value="1"/>
</dbReference>
<sequence>MSNYDRSCSEQVPGVNTAADCEKVWHILAILLSIGRPASLGELSSKCELFDATPDYIRCLCSNPNSPIILLDDELATVSMAVASSMVEFASKAKSGGGGGSVSLFGIDINESNRHFNFDVKAYFRKRKGKEFDPVVFLAAKRRLLYQDNKATVPLLLGSNCEFSKDSMMNGNHGKDEGSVGTNILDEGSAGTNILNDSSSGTNNLDEGSSGTNILDEGTVGTNVLDEQQECSGYVHTSNLPCSLKAEIDEAVESKKGVCRRFTFDGEVDKLGNALPLEGGFPYAHSCRSLIHHIEDVAENIAETCGNKGAINHHEDKGDTEKIRFKELKNLVSISAMDKERTHRLETQTNIRVSGNSSSQKQPLKSYIMLKRMSKNLPIQQRVLLGPSKYSRLIISRESDQKRHSGEHYSKNINKGKENTNNLEKKEFSQFDNFLVEDEEGSGPHGEAHKHHVTKELKMLERFGMKVHKSGDAECIILEHVHHDRSEILKREIDLFQLQWYGYCMFRALACLHKQGVVHRDIKPSNFLFSRKLNKGYLIDFNLSMDLQQRHSVGSKCQPL</sequence>
<dbReference type="InterPro" id="IPR011009">
    <property type="entry name" value="Kinase-like_dom_sf"/>
</dbReference>
<dbReference type="PROSITE" id="PS00108">
    <property type="entry name" value="PROTEIN_KINASE_ST"/>
    <property type="match status" value="1"/>
</dbReference>
<dbReference type="GO" id="GO:0005524">
    <property type="term" value="F:ATP binding"/>
    <property type="evidence" value="ECO:0007669"/>
    <property type="project" value="InterPro"/>
</dbReference>
<dbReference type="PANTHER" id="PTHR11909">
    <property type="entry name" value="CASEIN KINASE-RELATED"/>
    <property type="match status" value="1"/>
</dbReference>
<evidence type="ECO:0000256" key="3">
    <source>
        <dbReference type="SAM" id="MobiDB-lite"/>
    </source>
</evidence>
<dbReference type="InterPro" id="IPR050235">
    <property type="entry name" value="CK1_Ser-Thr_kinase"/>
</dbReference>
<proteinExistence type="inferred from homology"/>
<protein>
    <recommendedName>
        <fullName evidence="2">non-specific serine/threonine protein kinase</fullName>
        <ecNumber evidence="2">2.7.11.1</ecNumber>
    </recommendedName>
</protein>
<dbReference type="EC" id="2.7.11.1" evidence="2"/>
<dbReference type="Proteomes" id="UP000583929">
    <property type="component" value="Unassembled WGS sequence"/>
</dbReference>
<feature type="region of interest" description="Disordered" evidence="3">
    <location>
        <begin position="398"/>
        <end position="419"/>
    </location>
</feature>
<dbReference type="InterPro" id="IPR008271">
    <property type="entry name" value="Ser/Thr_kinase_AS"/>
</dbReference>
<gene>
    <name evidence="5" type="ORF">G4B88_000698</name>
</gene>
<dbReference type="Gene3D" id="1.10.510.10">
    <property type="entry name" value="Transferase(Phosphotransferase) domain 1"/>
    <property type="match status" value="1"/>
</dbReference>
<dbReference type="EMBL" id="JAATIQ010000359">
    <property type="protein sequence ID" value="KAF4360074.1"/>
    <property type="molecule type" value="Genomic_DNA"/>
</dbReference>
<keyword evidence="6" id="KW-1185">Reference proteome</keyword>
<reference evidence="5 6" key="1">
    <citation type="journal article" date="2020" name="bioRxiv">
        <title>Sequence and annotation of 42 cannabis genomes reveals extensive copy number variation in cannabinoid synthesis and pathogen resistance genes.</title>
        <authorList>
            <person name="Mckernan K.J."/>
            <person name="Helbert Y."/>
            <person name="Kane L.T."/>
            <person name="Ebling H."/>
            <person name="Zhang L."/>
            <person name="Liu B."/>
            <person name="Eaton Z."/>
            <person name="Mclaughlin S."/>
            <person name="Kingan S."/>
            <person name="Baybayan P."/>
            <person name="Concepcion G."/>
            <person name="Jordan M."/>
            <person name="Riva A."/>
            <person name="Barbazuk W."/>
            <person name="Harkins T."/>
        </authorList>
    </citation>
    <scope>NUCLEOTIDE SEQUENCE [LARGE SCALE GENOMIC DNA]</scope>
    <source>
        <strain evidence="6">cv. Jamaican Lion 4</strain>
        <tissue evidence="5">Leaf</tissue>
    </source>
</reference>
<organism evidence="5 6">
    <name type="scientific">Cannabis sativa</name>
    <name type="common">Hemp</name>
    <name type="synonym">Marijuana</name>
    <dbReference type="NCBI Taxonomy" id="3483"/>
    <lineage>
        <taxon>Eukaryota</taxon>
        <taxon>Viridiplantae</taxon>
        <taxon>Streptophyta</taxon>
        <taxon>Embryophyta</taxon>
        <taxon>Tracheophyta</taxon>
        <taxon>Spermatophyta</taxon>
        <taxon>Magnoliopsida</taxon>
        <taxon>eudicotyledons</taxon>
        <taxon>Gunneridae</taxon>
        <taxon>Pentapetalae</taxon>
        <taxon>rosids</taxon>
        <taxon>fabids</taxon>
        <taxon>Rosales</taxon>
        <taxon>Cannabaceae</taxon>
        <taxon>Cannabis</taxon>
    </lineage>
</organism>
<name>A0A7J6ENS9_CANSA</name>
<dbReference type="InterPro" id="IPR000719">
    <property type="entry name" value="Prot_kinase_dom"/>
</dbReference>
<evidence type="ECO:0000259" key="4">
    <source>
        <dbReference type="PROSITE" id="PS50011"/>
    </source>
</evidence>
<dbReference type="AlphaFoldDB" id="A0A7J6ENS9"/>
<comment type="similarity">
    <text evidence="1">Belongs to the protein kinase superfamily. CK1 Ser/Thr protein kinase family. Casein kinase I subfamily.</text>
</comment>
<dbReference type="SUPFAM" id="SSF56112">
    <property type="entry name" value="Protein kinase-like (PK-like)"/>
    <property type="match status" value="1"/>
</dbReference>
<feature type="domain" description="Protein kinase" evidence="4">
    <location>
        <begin position="379"/>
        <end position="560"/>
    </location>
</feature>
<accession>A0A7J6ENS9</accession>
<dbReference type="Pfam" id="PF00069">
    <property type="entry name" value="Pkinase"/>
    <property type="match status" value="1"/>
</dbReference>
<evidence type="ECO:0000313" key="6">
    <source>
        <dbReference type="Proteomes" id="UP000583929"/>
    </source>
</evidence>
<comment type="caution">
    <text evidence="5">The sequence shown here is derived from an EMBL/GenBank/DDBJ whole genome shotgun (WGS) entry which is preliminary data.</text>
</comment>
<dbReference type="FunFam" id="1.10.510.10:FF:001209">
    <property type="entry name" value="Kinase like protein"/>
    <property type="match status" value="1"/>
</dbReference>
<dbReference type="GO" id="GO:0004674">
    <property type="term" value="F:protein serine/threonine kinase activity"/>
    <property type="evidence" value="ECO:0007669"/>
    <property type="project" value="UniProtKB-EC"/>
</dbReference>